<feature type="compositionally biased region" description="Acidic residues" evidence="1">
    <location>
        <begin position="60"/>
        <end position="79"/>
    </location>
</feature>
<comment type="caution">
    <text evidence="3">The sequence shown here is derived from an EMBL/GenBank/DDBJ whole genome shotgun (WGS) entry which is preliminary data.</text>
</comment>
<evidence type="ECO:0000313" key="3">
    <source>
        <dbReference type="EMBL" id="KAF5743596.1"/>
    </source>
</evidence>
<sequence length="139" mass="15474">MSEAAGLCSIFIFLCLSLHACNARNFRIDDDKGLVVVVYMVQVKMDFSEDKGTSNIWRSEDEDPAAATQELDEESDIPNEEMKNVKEDKESSAGVAPVKPDPVVNSVSWRVPQKSSSHSEHPGFNSDYSQPRTRTPCHN</sequence>
<protein>
    <submittedName>
        <fullName evidence="3">Uncharacterized protein</fullName>
    </submittedName>
</protein>
<evidence type="ECO:0000256" key="2">
    <source>
        <dbReference type="SAM" id="SignalP"/>
    </source>
</evidence>
<evidence type="ECO:0000313" key="4">
    <source>
        <dbReference type="Proteomes" id="UP000593562"/>
    </source>
</evidence>
<dbReference type="PANTHER" id="PTHR34961">
    <property type="entry name" value="TRANSMEMBRANE PROTEIN"/>
    <property type="match status" value="1"/>
</dbReference>
<feature type="compositionally biased region" description="Basic and acidic residues" evidence="1">
    <location>
        <begin position="80"/>
        <end position="91"/>
    </location>
</feature>
<feature type="compositionally biased region" description="Polar residues" evidence="1">
    <location>
        <begin position="105"/>
        <end position="116"/>
    </location>
</feature>
<feature type="compositionally biased region" description="Polar residues" evidence="1">
    <location>
        <begin position="126"/>
        <end position="139"/>
    </location>
</feature>
<dbReference type="InParanoid" id="A0A7J7DC03"/>
<keyword evidence="4" id="KW-1185">Reference proteome</keyword>
<dbReference type="AlphaFoldDB" id="A0A7J7DC03"/>
<dbReference type="Proteomes" id="UP000593562">
    <property type="component" value="Unassembled WGS sequence"/>
</dbReference>
<organism evidence="3 4">
    <name type="scientific">Tripterygium wilfordii</name>
    <name type="common">Thunder God vine</name>
    <dbReference type="NCBI Taxonomy" id="458696"/>
    <lineage>
        <taxon>Eukaryota</taxon>
        <taxon>Viridiplantae</taxon>
        <taxon>Streptophyta</taxon>
        <taxon>Embryophyta</taxon>
        <taxon>Tracheophyta</taxon>
        <taxon>Spermatophyta</taxon>
        <taxon>Magnoliopsida</taxon>
        <taxon>eudicotyledons</taxon>
        <taxon>Gunneridae</taxon>
        <taxon>Pentapetalae</taxon>
        <taxon>rosids</taxon>
        <taxon>fabids</taxon>
        <taxon>Celastrales</taxon>
        <taxon>Celastraceae</taxon>
        <taxon>Tripterygium</taxon>
    </lineage>
</organism>
<accession>A0A7J7DC03</accession>
<name>A0A7J7DC03_TRIWF</name>
<proteinExistence type="predicted"/>
<dbReference type="InterPro" id="IPR053313">
    <property type="entry name" value="RGF"/>
</dbReference>
<feature type="signal peptide" evidence="2">
    <location>
        <begin position="1"/>
        <end position="23"/>
    </location>
</feature>
<gene>
    <name evidence="3" type="ORF">HS088_TW08G00181</name>
</gene>
<dbReference type="EMBL" id="JAAARO010000008">
    <property type="protein sequence ID" value="KAF5743596.1"/>
    <property type="molecule type" value="Genomic_DNA"/>
</dbReference>
<feature type="region of interest" description="Disordered" evidence="1">
    <location>
        <begin position="51"/>
        <end position="139"/>
    </location>
</feature>
<feature type="chain" id="PRO_5029806240" evidence="2">
    <location>
        <begin position="24"/>
        <end position="139"/>
    </location>
</feature>
<evidence type="ECO:0000256" key="1">
    <source>
        <dbReference type="SAM" id="MobiDB-lite"/>
    </source>
</evidence>
<dbReference type="PANTHER" id="PTHR34961:SF5">
    <property type="entry name" value="TRANSMEMBRANE PROTEIN"/>
    <property type="match status" value="1"/>
</dbReference>
<reference evidence="3 4" key="1">
    <citation type="journal article" date="2020" name="Nat. Commun.">
        <title>Genome of Tripterygium wilfordii and identification of cytochrome P450 involved in triptolide biosynthesis.</title>
        <authorList>
            <person name="Tu L."/>
            <person name="Su P."/>
            <person name="Zhang Z."/>
            <person name="Gao L."/>
            <person name="Wang J."/>
            <person name="Hu T."/>
            <person name="Zhou J."/>
            <person name="Zhang Y."/>
            <person name="Zhao Y."/>
            <person name="Liu Y."/>
            <person name="Song Y."/>
            <person name="Tong Y."/>
            <person name="Lu Y."/>
            <person name="Yang J."/>
            <person name="Xu C."/>
            <person name="Jia M."/>
            <person name="Peters R.J."/>
            <person name="Huang L."/>
            <person name="Gao W."/>
        </authorList>
    </citation>
    <scope>NUCLEOTIDE SEQUENCE [LARGE SCALE GENOMIC DNA]</scope>
    <source>
        <strain evidence="4">cv. XIE 37</strain>
        <tissue evidence="3">Leaf</tissue>
    </source>
</reference>
<keyword evidence="2" id="KW-0732">Signal</keyword>